<dbReference type="AlphaFoldDB" id="A0AAD7M7H7"/>
<feature type="transmembrane region" description="Helical" evidence="7">
    <location>
        <begin position="448"/>
        <end position="469"/>
    </location>
</feature>
<evidence type="ECO:0000256" key="7">
    <source>
        <dbReference type="SAM" id="Phobius"/>
    </source>
</evidence>
<evidence type="ECO:0000256" key="5">
    <source>
        <dbReference type="ARBA" id="ARBA00023136"/>
    </source>
</evidence>
<keyword evidence="5 7" id="KW-0472">Membrane</keyword>
<evidence type="ECO:0000313" key="10">
    <source>
        <dbReference type="Proteomes" id="UP001221757"/>
    </source>
</evidence>
<feature type="transmembrane region" description="Helical" evidence="7">
    <location>
        <begin position="291"/>
        <end position="316"/>
    </location>
</feature>
<accession>A0AAD7M7H7</accession>
<evidence type="ECO:0000256" key="4">
    <source>
        <dbReference type="ARBA" id="ARBA00022989"/>
    </source>
</evidence>
<dbReference type="InterPro" id="IPR036259">
    <property type="entry name" value="MFS_trans_sf"/>
</dbReference>
<keyword evidence="3 7" id="KW-0812">Transmembrane</keyword>
<feature type="transmembrane region" description="Helical" evidence="7">
    <location>
        <begin position="186"/>
        <end position="208"/>
    </location>
</feature>
<dbReference type="Gene3D" id="1.20.1250.20">
    <property type="entry name" value="MFS general substrate transporter like domains"/>
    <property type="match status" value="1"/>
</dbReference>
<dbReference type="GO" id="GO:0022857">
    <property type="term" value="F:transmembrane transporter activity"/>
    <property type="evidence" value="ECO:0007669"/>
    <property type="project" value="InterPro"/>
</dbReference>
<dbReference type="InterPro" id="IPR020846">
    <property type="entry name" value="MFS_dom"/>
</dbReference>
<evidence type="ECO:0000256" key="6">
    <source>
        <dbReference type="ARBA" id="ARBA00037968"/>
    </source>
</evidence>
<evidence type="ECO:0000259" key="8">
    <source>
        <dbReference type="PROSITE" id="PS50850"/>
    </source>
</evidence>
<feature type="transmembrane region" description="Helical" evidence="7">
    <location>
        <begin position="220"/>
        <end position="241"/>
    </location>
</feature>
<proteinExistence type="inferred from homology"/>
<comment type="caution">
    <text evidence="9">The sequence shown here is derived from an EMBL/GenBank/DDBJ whole genome shotgun (WGS) entry which is preliminary data.</text>
</comment>
<feature type="transmembrane region" description="Helical" evidence="7">
    <location>
        <begin position="155"/>
        <end position="180"/>
    </location>
</feature>
<dbReference type="FunFam" id="1.20.1250.20:FF:000064">
    <property type="entry name" value="MFS allantoate transporter"/>
    <property type="match status" value="1"/>
</dbReference>
<feature type="transmembrane region" description="Helical" evidence="7">
    <location>
        <begin position="415"/>
        <end position="436"/>
    </location>
</feature>
<dbReference type="Proteomes" id="UP001221757">
    <property type="component" value="Unassembled WGS sequence"/>
</dbReference>
<feature type="transmembrane region" description="Helical" evidence="7">
    <location>
        <begin position="382"/>
        <end position="403"/>
    </location>
</feature>
<dbReference type="EMBL" id="JARKIE010000010">
    <property type="protein sequence ID" value="KAJ7704498.1"/>
    <property type="molecule type" value="Genomic_DNA"/>
</dbReference>
<reference evidence="9" key="1">
    <citation type="submission" date="2023-03" db="EMBL/GenBank/DDBJ databases">
        <title>Massive genome expansion in bonnet fungi (Mycena s.s.) driven by repeated elements and novel gene families across ecological guilds.</title>
        <authorList>
            <consortium name="Lawrence Berkeley National Laboratory"/>
            <person name="Harder C.B."/>
            <person name="Miyauchi S."/>
            <person name="Viragh M."/>
            <person name="Kuo A."/>
            <person name="Thoen E."/>
            <person name="Andreopoulos B."/>
            <person name="Lu D."/>
            <person name="Skrede I."/>
            <person name="Drula E."/>
            <person name="Henrissat B."/>
            <person name="Morin E."/>
            <person name="Kohler A."/>
            <person name="Barry K."/>
            <person name="LaButti K."/>
            <person name="Morin E."/>
            <person name="Salamov A."/>
            <person name="Lipzen A."/>
            <person name="Mereny Z."/>
            <person name="Hegedus B."/>
            <person name="Baldrian P."/>
            <person name="Stursova M."/>
            <person name="Weitz H."/>
            <person name="Taylor A."/>
            <person name="Grigoriev I.V."/>
            <person name="Nagy L.G."/>
            <person name="Martin F."/>
            <person name="Kauserud H."/>
        </authorList>
    </citation>
    <scope>NUCLEOTIDE SEQUENCE</scope>
    <source>
        <strain evidence="9">CBHHK067</strain>
    </source>
</reference>
<feature type="transmembrane region" description="Helical" evidence="7">
    <location>
        <begin position="355"/>
        <end position="375"/>
    </location>
</feature>
<evidence type="ECO:0000256" key="2">
    <source>
        <dbReference type="ARBA" id="ARBA00022448"/>
    </source>
</evidence>
<keyword evidence="4 7" id="KW-1133">Transmembrane helix</keyword>
<evidence type="ECO:0000256" key="1">
    <source>
        <dbReference type="ARBA" id="ARBA00004141"/>
    </source>
</evidence>
<evidence type="ECO:0000313" key="9">
    <source>
        <dbReference type="EMBL" id="KAJ7704498.1"/>
    </source>
</evidence>
<dbReference type="PANTHER" id="PTHR43791:SF40">
    <property type="entry name" value="THIAMINE PATHWAY TRANSPORTER THI73"/>
    <property type="match status" value="1"/>
</dbReference>
<feature type="domain" description="Major facilitator superfamily (MFS) profile" evidence="8">
    <location>
        <begin position="63"/>
        <end position="476"/>
    </location>
</feature>
<keyword evidence="2" id="KW-0813">Transport</keyword>
<dbReference type="PANTHER" id="PTHR43791">
    <property type="entry name" value="PERMEASE-RELATED"/>
    <property type="match status" value="1"/>
</dbReference>
<dbReference type="GO" id="GO:0016020">
    <property type="term" value="C:membrane"/>
    <property type="evidence" value="ECO:0007669"/>
    <property type="project" value="UniProtKB-SubCell"/>
</dbReference>
<dbReference type="SUPFAM" id="SSF103473">
    <property type="entry name" value="MFS general substrate transporter"/>
    <property type="match status" value="1"/>
</dbReference>
<dbReference type="InterPro" id="IPR011701">
    <property type="entry name" value="MFS"/>
</dbReference>
<dbReference type="PROSITE" id="PS50850">
    <property type="entry name" value="MFS"/>
    <property type="match status" value="1"/>
</dbReference>
<organism evidence="9 10">
    <name type="scientific">Mycena rosella</name>
    <name type="common">Pink bonnet</name>
    <name type="synonym">Agaricus rosellus</name>
    <dbReference type="NCBI Taxonomy" id="1033263"/>
    <lineage>
        <taxon>Eukaryota</taxon>
        <taxon>Fungi</taxon>
        <taxon>Dikarya</taxon>
        <taxon>Basidiomycota</taxon>
        <taxon>Agaricomycotina</taxon>
        <taxon>Agaricomycetes</taxon>
        <taxon>Agaricomycetidae</taxon>
        <taxon>Agaricales</taxon>
        <taxon>Marasmiineae</taxon>
        <taxon>Mycenaceae</taxon>
        <taxon>Mycena</taxon>
    </lineage>
</organism>
<keyword evidence="10" id="KW-1185">Reference proteome</keyword>
<dbReference type="Pfam" id="PF07690">
    <property type="entry name" value="MFS_1"/>
    <property type="match status" value="1"/>
</dbReference>
<feature type="transmembrane region" description="Helical" evidence="7">
    <location>
        <begin position="130"/>
        <end position="148"/>
    </location>
</feature>
<gene>
    <name evidence="9" type="ORF">B0H17DRAFT_12750</name>
</gene>
<feature type="transmembrane region" description="Helical" evidence="7">
    <location>
        <begin position="328"/>
        <end position="349"/>
    </location>
</feature>
<comment type="subcellular location">
    <subcellularLocation>
        <location evidence="1">Membrane</location>
        <topology evidence="1">Multi-pass membrane protein</topology>
    </subcellularLocation>
</comment>
<evidence type="ECO:0000256" key="3">
    <source>
        <dbReference type="ARBA" id="ARBA00022692"/>
    </source>
</evidence>
<protein>
    <submittedName>
        <fullName evidence="9">MFS transporter</fullName>
    </submittedName>
</protein>
<name>A0AAD7M7H7_MYCRO</name>
<comment type="similarity">
    <text evidence="6">Belongs to the major facilitator superfamily. Allantoate permease family.</text>
</comment>
<sequence>MDTTRSENACGTGSALPPTTVDGSSFSLDKAIVYLENHANSQSDATEGEIDQARLLRKIDLHIVPIALAAYTLQFLDKVDLNYAAVMGLNLDLGLVGNNFNNVGSATYIANLVAELPTGYIVQKVRPGKWLGMNIILWGVVTACTAAVTNYRGLLVCRILLGILEAATPPCLMLITSMWYTKSEAIWRFSIWYCGLGIAQILGSLISWGFQQVPHEALSGWRIMFVVLGCVTAAAGVWALISLPDSPMEVAWLTESEKRVAIQRVAANQTGIKHTHFKWQHLQELIMDPQMWFLTAMTVLPSMSSGVITFYSSTLIRNFGFSAQRSALLNMPSGAVSILASLTSAYFAYKSENCALVFAVYSCIAAVGSGLMSFLSSSNRAGLLVGIYLVNMETVTLFLNFWLTTSNVAGHTKRAASNALIAGAFAVGNIVGPQLFKPKDAPQFIPAKIVLLSTQLSAAVISVGLRVYYGYKNKTRDAAEQTMTQSGELRETKKIEWLNITDTENATFRYRY</sequence>